<keyword evidence="5" id="KW-1185">Reference proteome</keyword>
<proteinExistence type="predicted"/>
<dbReference type="InterPro" id="IPR000835">
    <property type="entry name" value="HTH_MarR-typ"/>
</dbReference>
<keyword evidence="1" id="KW-0808">Transferase</keyword>
<dbReference type="Gene3D" id="3.40.630.30">
    <property type="match status" value="1"/>
</dbReference>
<evidence type="ECO:0000256" key="1">
    <source>
        <dbReference type="ARBA" id="ARBA00022679"/>
    </source>
</evidence>
<dbReference type="PRINTS" id="PR00598">
    <property type="entry name" value="HTHMARR"/>
</dbReference>
<gene>
    <name evidence="4" type="ORF">C0Z18_32085</name>
</gene>
<dbReference type="GO" id="GO:0008080">
    <property type="term" value="F:N-acetyltransferase activity"/>
    <property type="evidence" value="ECO:0007669"/>
    <property type="project" value="InterPro"/>
</dbReference>
<dbReference type="Proteomes" id="UP000235616">
    <property type="component" value="Unassembled WGS sequence"/>
</dbReference>
<dbReference type="EMBL" id="PNYA01000052">
    <property type="protein sequence ID" value="PMS14338.1"/>
    <property type="molecule type" value="Genomic_DNA"/>
</dbReference>
<dbReference type="Gene3D" id="1.10.10.10">
    <property type="entry name" value="Winged helix-like DNA-binding domain superfamily/Winged helix DNA-binding domain"/>
    <property type="match status" value="1"/>
</dbReference>
<dbReference type="InterPro" id="IPR036390">
    <property type="entry name" value="WH_DNA-bd_sf"/>
</dbReference>
<dbReference type="InterPro" id="IPR050769">
    <property type="entry name" value="NAT_camello-type"/>
</dbReference>
<evidence type="ECO:0000259" key="2">
    <source>
        <dbReference type="PROSITE" id="PS50995"/>
    </source>
</evidence>
<dbReference type="Pfam" id="PF12802">
    <property type="entry name" value="MarR_2"/>
    <property type="match status" value="1"/>
</dbReference>
<comment type="caution">
    <text evidence="4">The sequence shown here is derived from an EMBL/GenBank/DDBJ whole genome shotgun (WGS) entry which is preliminary data.</text>
</comment>
<dbReference type="SMART" id="SM00347">
    <property type="entry name" value="HTH_MARR"/>
    <property type="match status" value="1"/>
</dbReference>
<protein>
    <submittedName>
        <fullName evidence="4">MarR family transcriptional regulator</fullName>
    </submittedName>
</protein>
<sequence length="306" mass="34818">MSTSTLEDRALAVRSFNRFYTRQIGVLHEHLLDSEFSLTQVRILYELAHRKELTTSDLCRELGLNAGYLSRVISGFEKKGLVTRTRSATDARIARLELTEKGRATFEPLNDASQREVVAMLERMPESAQHQLVESMGQIQTLLGDPEPGYILRDPQPGDMGWIVHRQAILYAQEFGWNSEYEALVAEIVAKFVREFDPKSERCWIAEKDGKAVGSVFVVRQDDVTAKLRLLAVDASARGLGIGRRLVDECLRFARLAGYKRMELWTNSVLTDARKIYEKAGFQLIEEEPHRSFGKDLVGQIWARDL</sequence>
<accession>A0A2N7VB01</accession>
<dbReference type="CDD" id="cd04301">
    <property type="entry name" value="NAT_SF"/>
    <property type="match status" value="1"/>
</dbReference>
<dbReference type="PANTHER" id="PTHR13947:SF37">
    <property type="entry name" value="LD18367P"/>
    <property type="match status" value="1"/>
</dbReference>
<dbReference type="PROSITE" id="PS50995">
    <property type="entry name" value="HTH_MARR_2"/>
    <property type="match status" value="1"/>
</dbReference>
<name>A0A2N7VB01_9BURK</name>
<dbReference type="OrthoDB" id="273614at2"/>
<dbReference type="SUPFAM" id="SSF55729">
    <property type="entry name" value="Acyl-CoA N-acyltransferases (Nat)"/>
    <property type="match status" value="1"/>
</dbReference>
<dbReference type="InterPro" id="IPR016181">
    <property type="entry name" value="Acyl_CoA_acyltransferase"/>
</dbReference>
<dbReference type="InterPro" id="IPR000182">
    <property type="entry name" value="GNAT_dom"/>
</dbReference>
<dbReference type="RefSeq" id="WP_102649492.1">
    <property type="nucleotide sequence ID" value="NZ_PNYA01000052.1"/>
</dbReference>
<dbReference type="PROSITE" id="PS51186">
    <property type="entry name" value="GNAT"/>
    <property type="match status" value="1"/>
</dbReference>
<reference evidence="4 5" key="1">
    <citation type="submission" date="2018-01" db="EMBL/GenBank/DDBJ databases">
        <title>Whole genome analyses suggest that Burkholderia sensu lato contains two further novel genera in the rhizoxinica-symbiotica group Mycetohabitans gen. nov., and Trinickia gen. nov.: implications for the evolution of diazotrophy and nodulation in the Burkholderiaceae.</title>
        <authorList>
            <person name="Estrada-de los Santos P."/>
            <person name="Palmer M."/>
            <person name="Chavez-Ramirez B."/>
            <person name="Beukes C."/>
            <person name="Steenkamp E.T."/>
            <person name="Hirsch A.M."/>
            <person name="Manyaka P."/>
            <person name="Maluk M."/>
            <person name="Lafos M."/>
            <person name="Crook M."/>
            <person name="Gross E."/>
            <person name="Simon M.F."/>
            <person name="Bueno dos Reis Junior F."/>
            <person name="Poole P.S."/>
            <person name="Venter S.N."/>
            <person name="James E.K."/>
        </authorList>
    </citation>
    <scope>NUCLEOTIDE SEQUENCE [LARGE SCALE GENOMIC DNA]</scope>
    <source>
        <strain evidence="4 5">GIMN1.004</strain>
    </source>
</reference>
<dbReference type="InterPro" id="IPR011991">
    <property type="entry name" value="ArsR-like_HTH"/>
</dbReference>
<evidence type="ECO:0000313" key="4">
    <source>
        <dbReference type="EMBL" id="PMS14338.1"/>
    </source>
</evidence>
<dbReference type="PANTHER" id="PTHR13947">
    <property type="entry name" value="GNAT FAMILY N-ACETYLTRANSFERASE"/>
    <property type="match status" value="1"/>
</dbReference>
<dbReference type="CDD" id="cd00090">
    <property type="entry name" value="HTH_ARSR"/>
    <property type="match status" value="1"/>
</dbReference>
<dbReference type="Pfam" id="PF00583">
    <property type="entry name" value="Acetyltransf_1"/>
    <property type="match status" value="1"/>
</dbReference>
<dbReference type="GO" id="GO:0003700">
    <property type="term" value="F:DNA-binding transcription factor activity"/>
    <property type="evidence" value="ECO:0007669"/>
    <property type="project" value="InterPro"/>
</dbReference>
<evidence type="ECO:0000259" key="3">
    <source>
        <dbReference type="PROSITE" id="PS51186"/>
    </source>
</evidence>
<dbReference type="AlphaFoldDB" id="A0A2N7VB01"/>
<evidence type="ECO:0000313" key="5">
    <source>
        <dbReference type="Proteomes" id="UP000235616"/>
    </source>
</evidence>
<feature type="domain" description="N-acetyltransferase" evidence="3">
    <location>
        <begin position="163"/>
        <end position="306"/>
    </location>
</feature>
<feature type="domain" description="HTH marR-type" evidence="2">
    <location>
        <begin position="1"/>
        <end position="141"/>
    </location>
</feature>
<organism evidence="4 5">
    <name type="scientific">Trinickia dabaoshanensis</name>
    <dbReference type="NCBI Taxonomy" id="564714"/>
    <lineage>
        <taxon>Bacteria</taxon>
        <taxon>Pseudomonadati</taxon>
        <taxon>Pseudomonadota</taxon>
        <taxon>Betaproteobacteria</taxon>
        <taxon>Burkholderiales</taxon>
        <taxon>Burkholderiaceae</taxon>
        <taxon>Trinickia</taxon>
    </lineage>
</organism>
<dbReference type="InterPro" id="IPR036388">
    <property type="entry name" value="WH-like_DNA-bd_sf"/>
</dbReference>
<dbReference type="SUPFAM" id="SSF46785">
    <property type="entry name" value="Winged helix' DNA-binding domain"/>
    <property type="match status" value="1"/>
</dbReference>